<dbReference type="AlphaFoldDB" id="A0AAV7SIG2"/>
<feature type="region of interest" description="Disordered" evidence="1">
    <location>
        <begin position="1"/>
        <end position="73"/>
    </location>
</feature>
<organism evidence="2 3">
    <name type="scientific">Pleurodeles waltl</name>
    <name type="common">Iberian ribbed newt</name>
    <dbReference type="NCBI Taxonomy" id="8319"/>
    <lineage>
        <taxon>Eukaryota</taxon>
        <taxon>Metazoa</taxon>
        <taxon>Chordata</taxon>
        <taxon>Craniata</taxon>
        <taxon>Vertebrata</taxon>
        <taxon>Euteleostomi</taxon>
        <taxon>Amphibia</taxon>
        <taxon>Batrachia</taxon>
        <taxon>Caudata</taxon>
        <taxon>Salamandroidea</taxon>
        <taxon>Salamandridae</taxon>
        <taxon>Pleurodelinae</taxon>
        <taxon>Pleurodeles</taxon>
    </lineage>
</organism>
<comment type="caution">
    <text evidence="2">The sequence shown here is derived from an EMBL/GenBank/DDBJ whole genome shotgun (WGS) entry which is preliminary data.</text>
</comment>
<reference evidence="2" key="1">
    <citation type="journal article" date="2022" name="bioRxiv">
        <title>Sequencing and chromosome-scale assembly of the giantPleurodeles waltlgenome.</title>
        <authorList>
            <person name="Brown T."/>
            <person name="Elewa A."/>
            <person name="Iarovenko S."/>
            <person name="Subramanian E."/>
            <person name="Araus A.J."/>
            <person name="Petzold A."/>
            <person name="Susuki M."/>
            <person name="Suzuki K.-i.T."/>
            <person name="Hayashi T."/>
            <person name="Toyoda A."/>
            <person name="Oliveira C."/>
            <person name="Osipova E."/>
            <person name="Leigh N.D."/>
            <person name="Simon A."/>
            <person name="Yun M.H."/>
        </authorList>
    </citation>
    <scope>NUCLEOTIDE SEQUENCE</scope>
    <source>
        <strain evidence="2">20211129_DDA</strain>
        <tissue evidence="2">Liver</tissue>
    </source>
</reference>
<dbReference type="EMBL" id="JANPWB010000008">
    <property type="protein sequence ID" value="KAJ1163819.1"/>
    <property type="molecule type" value="Genomic_DNA"/>
</dbReference>
<feature type="compositionally biased region" description="Basic and acidic residues" evidence="1">
    <location>
        <begin position="1"/>
        <end position="18"/>
    </location>
</feature>
<gene>
    <name evidence="2" type="ORF">NDU88_004271</name>
</gene>
<protein>
    <submittedName>
        <fullName evidence="2">Uncharacterized protein</fullName>
    </submittedName>
</protein>
<proteinExistence type="predicted"/>
<keyword evidence="3" id="KW-1185">Reference proteome</keyword>
<evidence type="ECO:0000313" key="3">
    <source>
        <dbReference type="Proteomes" id="UP001066276"/>
    </source>
</evidence>
<accession>A0AAV7SIG2</accession>
<evidence type="ECO:0000256" key="1">
    <source>
        <dbReference type="SAM" id="MobiDB-lite"/>
    </source>
</evidence>
<name>A0AAV7SIG2_PLEWA</name>
<sequence>MPKKDGSVAHKMSGEAARKPLGSRGPMKLLAGEEPVTSFPSPPPPPGDLSWPPVSKRMTQDNGDPDMGKVGRKKDLEVTDTFLQAPCRVHGERRTPVLWRGPGT</sequence>
<dbReference type="Proteomes" id="UP001066276">
    <property type="component" value="Chromosome 4_2"/>
</dbReference>
<evidence type="ECO:0000313" key="2">
    <source>
        <dbReference type="EMBL" id="KAJ1163819.1"/>
    </source>
</evidence>